<evidence type="ECO:0000256" key="4">
    <source>
        <dbReference type="ARBA" id="ARBA00005555"/>
    </source>
</evidence>
<gene>
    <name evidence="17" type="primary">BRE1B</name>
    <name evidence="17" type="ORF">KSP39_PZI017251</name>
</gene>
<evidence type="ECO:0000313" key="17">
    <source>
        <dbReference type="EMBL" id="KAK8928612.1"/>
    </source>
</evidence>
<evidence type="ECO:0000259" key="16">
    <source>
        <dbReference type="PROSITE" id="PS50089"/>
    </source>
</evidence>
<comment type="caution">
    <text evidence="17">The sequence shown here is derived from an EMBL/GenBank/DDBJ whole genome shotgun (WGS) entry which is preliminary data.</text>
</comment>
<keyword evidence="8 14" id="KW-0833">Ubl conjugation pathway</keyword>
<dbReference type="EMBL" id="JBBWWQ010000015">
    <property type="protein sequence ID" value="KAK8928612.1"/>
    <property type="molecule type" value="Genomic_DNA"/>
</dbReference>
<dbReference type="InterPro" id="IPR013956">
    <property type="entry name" value="E3_ubiquit_lig_Bre1"/>
</dbReference>
<feature type="coiled-coil region" evidence="15">
    <location>
        <begin position="383"/>
        <end position="424"/>
    </location>
</feature>
<dbReference type="Pfam" id="PF00097">
    <property type="entry name" value="zf-C3HC4"/>
    <property type="match status" value="1"/>
</dbReference>
<feature type="coiled-coil region" evidence="15">
    <location>
        <begin position="17"/>
        <end position="58"/>
    </location>
</feature>
<keyword evidence="5 14" id="KW-0808">Transferase</keyword>
<evidence type="ECO:0000256" key="3">
    <source>
        <dbReference type="ARBA" id="ARBA00004906"/>
    </source>
</evidence>
<dbReference type="PANTHER" id="PTHR23163">
    <property type="entry name" value="RING FINGER PROTEIN-RELATED"/>
    <property type="match status" value="1"/>
</dbReference>
<dbReference type="PROSITE" id="PS00518">
    <property type="entry name" value="ZF_RING_1"/>
    <property type="match status" value="1"/>
</dbReference>
<dbReference type="InterPro" id="IPR018957">
    <property type="entry name" value="Znf_C3HC4_RING-type"/>
</dbReference>
<evidence type="ECO:0000256" key="13">
    <source>
        <dbReference type="PROSITE-ProRule" id="PRU00175"/>
    </source>
</evidence>
<feature type="coiled-coil region" evidence="15">
    <location>
        <begin position="462"/>
        <end position="524"/>
    </location>
</feature>
<keyword evidence="7 13" id="KW-0863">Zinc-finger</keyword>
<dbReference type="Proteomes" id="UP001418222">
    <property type="component" value="Unassembled WGS sequence"/>
</dbReference>
<dbReference type="PROSITE" id="PS50089">
    <property type="entry name" value="ZF_RING_2"/>
    <property type="match status" value="1"/>
</dbReference>
<evidence type="ECO:0000256" key="11">
    <source>
        <dbReference type="ARBA" id="ARBA00023054"/>
    </source>
</evidence>
<feature type="coiled-coil region" evidence="15">
    <location>
        <begin position="663"/>
        <end position="700"/>
    </location>
</feature>
<feature type="coiled-coil region" evidence="15">
    <location>
        <begin position="212"/>
        <end position="253"/>
    </location>
</feature>
<reference evidence="17 18" key="1">
    <citation type="journal article" date="2022" name="Nat. Plants">
        <title>Genomes of leafy and leafless Platanthera orchids illuminate the evolution of mycoheterotrophy.</title>
        <authorList>
            <person name="Li M.H."/>
            <person name="Liu K.W."/>
            <person name="Li Z."/>
            <person name="Lu H.C."/>
            <person name="Ye Q.L."/>
            <person name="Zhang D."/>
            <person name="Wang J.Y."/>
            <person name="Li Y.F."/>
            <person name="Zhong Z.M."/>
            <person name="Liu X."/>
            <person name="Yu X."/>
            <person name="Liu D.K."/>
            <person name="Tu X.D."/>
            <person name="Liu B."/>
            <person name="Hao Y."/>
            <person name="Liao X.Y."/>
            <person name="Jiang Y.T."/>
            <person name="Sun W.H."/>
            <person name="Chen J."/>
            <person name="Chen Y.Q."/>
            <person name="Ai Y."/>
            <person name="Zhai J.W."/>
            <person name="Wu S.S."/>
            <person name="Zhou Z."/>
            <person name="Hsiao Y.Y."/>
            <person name="Wu W.L."/>
            <person name="Chen Y.Y."/>
            <person name="Lin Y.F."/>
            <person name="Hsu J.L."/>
            <person name="Li C.Y."/>
            <person name="Wang Z.W."/>
            <person name="Zhao X."/>
            <person name="Zhong W.Y."/>
            <person name="Ma X.K."/>
            <person name="Ma L."/>
            <person name="Huang J."/>
            <person name="Chen G.Z."/>
            <person name="Huang M.Z."/>
            <person name="Huang L."/>
            <person name="Peng D.H."/>
            <person name="Luo Y.B."/>
            <person name="Zou S.Q."/>
            <person name="Chen S.P."/>
            <person name="Lan S."/>
            <person name="Tsai W.C."/>
            <person name="Van de Peer Y."/>
            <person name="Liu Z.J."/>
        </authorList>
    </citation>
    <scope>NUCLEOTIDE SEQUENCE [LARGE SCALE GENOMIC DNA]</scope>
    <source>
        <strain evidence="17">Lor287</strain>
    </source>
</reference>
<protein>
    <recommendedName>
        <fullName evidence="14">E3 ubiquitin protein ligase</fullName>
        <ecNumber evidence="14">2.3.2.27</ecNumber>
    </recommendedName>
</protein>
<dbReference type="AlphaFoldDB" id="A0AAP0B5I8"/>
<dbReference type="GO" id="GO:0061630">
    <property type="term" value="F:ubiquitin protein ligase activity"/>
    <property type="evidence" value="ECO:0007669"/>
    <property type="project" value="UniProtKB-EC"/>
</dbReference>
<dbReference type="GO" id="GO:0008270">
    <property type="term" value="F:zinc ion binding"/>
    <property type="evidence" value="ECO:0007669"/>
    <property type="project" value="UniProtKB-KW"/>
</dbReference>
<keyword evidence="10 14" id="KW-0156">Chromatin regulator</keyword>
<keyword evidence="12 14" id="KW-0539">Nucleus</keyword>
<dbReference type="EC" id="2.3.2.27" evidence="14"/>
<keyword evidence="9 14" id="KW-0862">Zinc</keyword>
<comment type="similarity">
    <text evidence="4 14">Belongs to the BRE1 family.</text>
</comment>
<evidence type="ECO:0000256" key="12">
    <source>
        <dbReference type="ARBA" id="ARBA00023242"/>
    </source>
</evidence>
<dbReference type="GO" id="GO:0006325">
    <property type="term" value="P:chromatin organization"/>
    <property type="evidence" value="ECO:0007669"/>
    <property type="project" value="UniProtKB-KW"/>
</dbReference>
<evidence type="ECO:0000256" key="8">
    <source>
        <dbReference type="ARBA" id="ARBA00022786"/>
    </source>
</evidence>
<evidence type="ECO:0000256" key="10">
    <source>
        <dbReference type="ARBA" id="ARBA00022853"/>
    </source>
</evidence>
<feature type="coiled-coil region" evidence="15">
    <location>
        <begin position="743"/>
        <end position="784"/>
    </location>
</feature>
<evidence type="ECO:0000256" key="9">
    <source>
        <dbReference type="ARBA" id="ARBA00022833"/>
    </source>
</evidence>
<dbReference type="InterPro" id="IPR013083">
    <property type="entry name" value="Znf_RING/FYVE/PHD"/>
</dbReference>
<dbReference type="SMART" id="SM00184">
    <property type="entry name" value="RING"/>
    <property type="match status" value="1"/>
</dbReference>
<feature type="coiled-coil region" evidence="15">
    <location>
        <begin position="561"/>
        <end position="595"/>
    </location>
</feature>
<dbReference type="GO" id="GO:0033503">
    <property type="term" value="C:HULC complex"/>
    <property type="evidence" value="ECO:0007669"/>
    <property type="project" value="TreeGrafter"/>
</dbReference>
<evidence type="ECO:0000256" key="15">
    <source>
        <dbReference type="SAM" id="Coils"/>
    </source>
</evidence>
<dbReference type="PANTHER" id="PTHR23163:SF8">
    <property type="entry name" value="E3 UBIQUITIN-PROTEIN LIGASE BRE1-LIKE 2"/>
    <property type="match status" value="1"/>
</dbReference>
<dbReference type="GO" id="GO:0016567">
    <property type="term" value="P:protein ubiquitination"/>
    <property type="evidence" value="ECO:0007669"/>
    <property type="project" value="UniProtKB-UniRule"/>
</dbReference>
<dbReference type="SUPFAM" id="SSF57850">
    <property type="entry name" value="RING/U-box"/>
    <property type="match status" value="1"/>
</dbReference>
<feature type="domain" description="RING-type" evidence="16">
    <location>
        <begin position="806"/>
        <end position="844"/>
    </location>
</feature>
<evidence type="ECO:0000256" key="1">
    <source>
        <dbReference type="ARBA" id="ARBA00000900"/>
    </source>
</evidence>
<dbReference type="GO" id="GO:0005634">
    <property type="term" value="C:nucleus"/>
    <property type="evidence" value="ECO:0007669"/>
    <property type="project" value="UniProtKB-SubCell"/>
</dbReference>
<evidence type="ECO:0000256" key="7">
    <source>
        <dbReference type="ARBA" id="ARBA00022771"/>
    </source>
</evidence>
<comment type="subcellular location">
    <subcellularLocation>
        <location evidence="2 14">Nucleus</location>
    </subcellularLocation>
</comment>
<name>A0AAP0B5I8_9ASPA</name>
<keyword evidence="11 14" id="KW-0175">Coiled coil</keyword>
<evidence type="ECO:0000256" key="5">
    <source>
        <dbReference type="ARBA" id="ARBA00022679"/>
    </source>
</evidence>
<dbReference type="InterPro" id="IPR001841">
    <property type="entry name" value="Znf_RING"/>
</dbReference>
<keyword evidence="18" id="KW-1185">Reference proteome</keyword>
<evidence type="ECO:0000256" key="2">
    <source>
        <dbReference type="ARBA" id="ARBA00004123"/>
    </source>
</evidence>
<keyword evidence="6 14" id="KW-0479">Metal-binding</keyword>
<feature type="coiled-coil region" evidence="15">
    <location>
        <begin position="277"/>
        <end position="358"/>
    </location>
</feature>
<comment type="pathway">
    <text evidence="3 14">Protein modification; protein ubiquitination.</text>
</comment>
<evidence type="ECO:0000256" key="14">
    <source>
        <dbReference type="RuleBase" id="RU365038"/>
    </source>
</evidence>
<accession>A0AAP0B5I8</accession>
<sequence>MASGKRENPTQSEEIDAAALQYQNQQLVQQLEAQKRTMHELEKKYKELQEKRNSYDQTLITINKIWNQLVDDLVLLGIRTGGDPKSLHGLNQEDFSEDILASCQPEETFLCRLLRTSTIQSDGAEISIKHVQDALALRHSRTMDLMKNLEEMIAAQQVKTERLAVVLHGKLSSEEAIVQLKKVDTSLREVVYNLRAAIDILHQKHKKYAEEINSYHDNKSMEQSEIKRLSRELEESMTELEESRRKLVILQLQKKGASAMTYSVTSVINGSSTPGRLADKSINLRQLKESIEEAKMLASNRDFELQEAREDNLTLSKQLEDVENQLKDDKYVLHSKPYTLLKDQLQHLNSELERYKGLIEPLQADRNQILKKGKDLSAKVDSLDVVKASISGYEVKIKELELQIQKHITERNKLEMKLEEALQDSERNDIKEEIQVMASALGKEMQMMEAQLNRCKHAASEAISLRQEVNSLTAKLEDKAAERKSLSDKCSVQNIEIKSLKEMIEKLEKEKQELQILVDMYGQESYDNRTIMEIKESEQRARLQADILKNALDEHSLELRIKAANEAEAACQQRLSAAEAEIPELRAKLDASERDQLELTEALRIKDAEAEAYISEIETIGQAYEDMQTQHQHLLQHVADRDEYNIKLVSESVKMKQTYASLLSEKQAKANQLQQVNSSLELLKAKIVRGEEQMKAYLTQASKTSIENRRIAINADKTKLELADSEKELKWLRSAVDLTQKDYEHNQKRIVELRMELERERSERKKLEEEYEELKNEVMELSPERQEVAIQKLQDEIKECKAILKCGVCFDRPKEVVITKCFHLFCNPCIQRNLEIRHRKCPGCGTPFGQNDVREVNI</sequence>
<comment type="catalytic activity">
    <reaction evidence="1 14">
        <text>S-ubiquitinyl-[E2 ubiquitin-conjugating enzyme]-L-cysteine + [acceptor protein]-L-lysine = [E2 ubiquitin-conjugating enzyme]-L-cysteine + N(6)-ubiquitinyl-[acceptor protein]-L-lysine.</text>
        <dbReference type="EC" id="2.3.2.27"/>
    </reaction>
</comment>
<organism evidence="17 18">
    <name type="scientific">Platanthera zijinensis</name>
    <dbReference type="NCBI Taxonomy" id="2320716"/>
    <lineage>
        <taxon>Eukaryota</taxon>
        <taxon>Viridiplantae</taxon>
        <taxon>Streptophyta</taxon>
        <taxon>Embryophyta</taxon>
        <taxon>Tracheophyta</taxon>
        <taxon>Spermatophyta</taxon>
        <taxon>Magnoliopsida</taxon>
        <taxon>Liliopsida</taxon>
        <taxon>Asparagales</taxon>
        <taxon>Orchidaceae</taxon>
        <taxon>Orchidoideae</taxon>
        <taxon>Orchideae</taxon>
        <taxon>Orchidinae</taxon>
        <taxon>Platanthera</taxon>
    </lineage>
</organism>
<dbReference type="CDD" id="cd16499">
    <property type="entry name" value="RING-HC_Bre1-like"/>
    <property type="match status" value="1"/>
</dbReference>
<evidence type="ECO:0000313" key="18">
    <source>
        <dbReference type="Proteomes" id="UP001418222"/>
    </source>
</evidence>
<evidence type="ECO:0000256" key="6">
    <source>
        <dbReference type="ARBA" id="ARBA00022723"/>
    </source>
</evidence>
<dbReference type="Gene3D" id="3.30.40.10">
    <property type="entry name" value="Zinc/RING finger domain, C3HC4 (zinc finger)"/>
    <property type="match status" value="1"/>
</dbReference>
<dbReference type="InterPro" id="IPR017907">
    <property type="entry name" value="Znf_RING_CS"/>
</dbReference>
<proteinExistence type="inferred from homology"/>